<feature type="transmembrane region" description="Helical" evidence="7">
    <location>
        <begin position="311"/>
        <end position="334"/>
    </location>
</feature>
<comment type="subcellular location">
    <subcellularLocation>
        <location evidence="1">Cell membrane</location>
        <topology evidence="1">Multi-pass membrane protein</topology>
    </subcellularLocation>
</comment>
<evidence type="ECO:0000256" key="4">
    <source>
        <dbReference type="ARBA" id="ARBA00022692"/>
    </source>
</evidence>
<sequence length="703" mass="77508">MKKFAEKKRWLAILFTWLLVMIVLSAVAPGAKEVTSPSKNAGLPDNALSIQAQQMVKNYYPASQGLPLFVVLHDEQGFDNATIKEYMTKVEAVMATSNYDLAVVPLSRMPEQAWTSFVAEDKTTFFMPVVFPEGNETKAVKKELDILKEKTAEAIPTVDAFFTGPTGIVADTYEMFSKADVVLILGTVAVILVLLIVIYRSPLLSLIPLIGAGITYVIVDKVLGLMGKAEVFPIDSQALSIMMILLFAVITDYSLLIFARFREELEKGLTTNEAMKNAVKFVTEPIVFSGSTVMLGMLTLFFAVYESYRNFAPVFAVAVLIILVAGLTLVPALFATAGDKAFWPFNPRKRKVNVEKEGFWHRVARVVTNKPLLAMVPVLVILLIFTYQVKHITYTFNLLDSFPSEMSSVQGFKQLEKAFSPGEIAPTTAIIDAKADLTEAQITDIMSALEKQEGIEKVTAQGHVIAEKDASIVKLNVILDENPYSESAYDHIEQIRAHADTILAHAKIEGDLHVAGETAQQADIRAVSQGDEWRVAVIMTILITVMLGIQTRSLLAPLYMMATILLSFGAALGIMVFFFQDLLGYTGVSYRIPLYTFVFIVALGVDYSIMLMSRIREEKRHLPIKEAVLEGVGKTGSVISSAGLLLAATFAVLMTQPVMELRAFGFAVFVGVLVDTFLVRPIIIPAIIVLLGKWSFWPKKLNE</sequence>
<feature type="transmembrane region" description="Helical" evidence="7">
    <location>
        <begin position="206"/>
        <end position="226"/>
    </location>
</feature>
<name>A0ABV2PN15_9BACI</name>
<keyword evidence="3" id="KW-1003">Cell membrane</keyword>
<dbReference type="PANTHER" id="PTHR33406:SF6">
    <property type="entry name" value="MEMBRANE PROTEIN YDGH-RELATED"/>
    <property type="match status" value="1"/>
</dbReference>
<evidence type="ECO:0000256" key="5">
    <source>
        <dbReference type="ARBA" id="ARBA00022989"/>
    </source>
</evidence>
<evidence type="ECO:0000256" key="1">
    <source>
        <dbReference type="ARBA" id="ARBA00004651"/>
    </source>
</evidence>
<dbReference type="Gene3D" id="1.20.1640.10">
    <property type="entry name" value="Multidrug efflux transporter AcrB transmembrane domain"/>
    <property type="match status" value="2"/>
</dbReference>
<feature type="transmembrane region" description="Helical" evidence="7">
    <location>
        <begin position="372"/>
        <end position="389"/>
    </location>
</feature>
<dbReference type="SUPFAM" id="SSF82866">
    <property type="entry name" value="Multidrug efflux transporter AcrB transmembrane domain"/>
    <property type="match status" value="2"/>
</dbReference>
<feature type="transmembrane region" description="Helical" evidence="7">
    <location>
        <begin position="238"/>
        <end position="261"/>
    </location>
</feature>
<dbReference type="RefSeq" id="WP_354472263.1">
    <property type="nucleotide sequence ID" value="NZ_JBEPSB010000016.1"/>
</dbReference>
<organism evidence="9 10">
    <name type="scientific">Lysinibacillus parviboronicapiens</name>
    <dbReference type="NCBI Taxonomy" id="436516"/>
    <lineage>
        <taxon>Bacteria</taxon>
        <taxon>Bacillati</taxon>
        <taxon>Bacillota</taxon>
        <taxon>Bacilli</taxon>
        <taxon>Bacillales</taxon>
        <taxon>Bacillaceae</taxon>
        <taxon>Lysinibacillus</taxon>
    </lineage>
</organism>
<dbReference type="InterPro" id="IPR050545">
    <property type="entry name" value="Mycobact_MmpL"/>
</dbReference>
<comment type="caution">
    <text evidence="9">The sequence shown here is derived from an EMBL/GenBank/DDBJ whole genome shotgun (WGS) entry which is preliminary data.</text>
</comment>
<evidence type="ECO:0000259" key="8">
    <source>
        <dbReference type="PROSITE" id="PS50156"/>
    </source>
</evidence>
<reference evidence="9 10" key="1">
    <citation type="submission" date="2024-06" db="EMBL/GenBank/DDBJ databases">
        <title>Sorghum-associated microbial communities from plants grown in Nebraska, USA.</title>
        <authorList>
            <person name="Schachtman D."/>
        </authorList>
    </citation>
    <scope>NUCLEOTIDE SEQUENCE [LARGE SCALE GENOMIC DNA]</scope>
    <source>
        <strain evidence="9 10">736</strain>
    </source>
</reference>
<feature type="transmembrane region" description="Helical" evidence="7">
    <location>
        <begin position="632"/>
        <end position="654"/>
    </location>
</feature>
<keyword evidence="10" id="KW-1185">Reference proteome</keyword>
<feature type="transmembrane region" description="Helical" evidence="7">
    <location>
        <begin position="281"/>
        <end position="305"/>
    </location>
</feature>
<feature type="transmembrane region" description="Helical" evidence="7">
    <location>
        <begin position="666"/>
        <end position="691"/>
    </location>
</feature>
<evidence type="ECO:0000256" key="3">
    <source>
        <dbReference type="ARBA" id="ARBA00022475"/>
    </source>
</evidence>
<feature type="transmembrane region" description="Helical" evidence="7">
    <location>
        <begin position="558"/>
        <end position="580"/>
    </location>
</feature>
<evidence type="ECO:0000256" key="2">
    <source>
        <dbReference type="ARBA" id="ARBA00010157"/>
    </source>
</evidence>
<proteinExistence type="inferred from homology"/>
<feature type="transmembrane region" description="Helical" evidence="7">
    <location>
        <begin position="592"/>
        <end position="611"/>
    </location>
</feature>
<feature type="transmembrane region" description="Helical" evidence="7">
    <location>
        <begin position="181"/>
        <end position="199"/>
    </location>
</feature>
<comment type="similarity">
    <text evidence="2">Belongs to the resistance-nodulation-cell division (RND) (TC 2.A.6) family. MmpL subfamily.</text>
</comment>
<keyword evidence="6 7" id="KW-0472">Membrane</keyword>
<feature type="domain" description="SSD" evidence="8">
    <location>
        <begin position="561"/>
        <end position="689"/>
    </location>
</feature>
<dbReference type="Proteomes" id="UP001549363">
    <property type="component" value="Unassembled WGS sequence"/>
</dbReference>
<dbReference type="EMBL" id="JBEPSB010000016">
    <property type="protein sequence ID" value="MET4562008.1"/>
    <property type="molecule type" value="Genomic_DNA"/>
</dbReference>
<dbReference type="InterPro" id="IPR004869">
    <property type="entry name" value="MMPL_dom"/>
</dbReference>
<evidence type="ECO:0000256" key="6">
    <source>
        <dbReference type="ARBA" id="ARBA00023136"/>
    </source>
</evidence>
<evidence type="ECO:0000313" key="10">
    <source>
        <dbReference type="Proteomes" id="UP001549363"/>
    </source>
</evidence>
<dbReference type="Pfam" id="PF03176">
    <property type="entry name" value="MMPL"/>
    <property type="match status" value="2"/>
</dbReference>
<evidence type="ECO:0000256" key="7">
    <source>
        <dbReference type="SAM" id="Phobius"/>
    </source>
</evidence>
<keyword evidence="5 7" id="KW-1133">Transmembrane helix</keyword>
<dbReference type="PROSITE" id="PS50156">
    <property type="entry name" value="SSD"/>
    <property type="match status" value="1"/>
</dbReference>
<dbReference type="InterPro" id="IPR000731">
    <property type="entry name" value="SSD"/>
</dbReference>
<gene>
    <name evidence="9" type="ORF">ABIA69_003178</name>
</gene>
<evidence type="ECO:0000313" key="9">
    <source>
        <dbReference type="EMBL" id="MET4562008.1"/>
    </source>
</evidence>
<accession>A0ABV2PN15</accession>
<keyword evidence="4 7" id="KW-0812">Transmembrane</keyword>
<dbReference type="PANTHER" id="PTHR33406">
    <property type="entry name" value="MEMBRANE PROTEIN MJ1562-RELATED"/>
    <property type="match status" value="1"/>
</dbReference>
<protein>
    <submittedName>
        <fullName evidence="9">RND superfamily putative drug exporter</fullName>
    </submittedName>
</protein>